<accession>A0A0B7JZ13</accession>
<dbReference type="EMBL" id="CDPU01000008">
    <property type="protein sequence ID" value="CEO47731.1"/>
    <property type="molecule type" value="Genomic_DNA"/>
</dbReference>
<gene>
    <name evidence="2" type="ORF">BN869_000003786_1</name>
</gene>
<reference evidence="2" key="1">
    <citation type="submission" date="2015-01" db="EMBL/GenBank/DDBJ databases">
        <authorList>
            <person name="Durling Mikael"/>
        </authorList>
    </citation>
    <scope>NUCLEOTIDE SEQUENCE</scope>
</reference>
<organism evidence="2">
    <name type="scientific">Bionectria ochroleuca</name>
    <name type="common">Gliocladium roseum</name>
    <dbReference type="NCBI Taxonomy" id="29856"/>
    <lineage>
        <taxon>Eukaryota</taxon>
        <taxon>Fungi</taxon>
        <taxon>Dikarya</taxon>
        <taxon>Ascomycota</taxon>
        <taxon>Pezizomycotina</taxon>
        <taxon>Sordariomycetes</taxon>
        <taxon>Hypocreomycetidae</taxon>
        <taxon>Hypocreales</taxon>
        <taxon>Bionectriaceae</taxon>
        <taxon>Clonostachys</taxon>
    </lineage>
</organism>
<evidence type="ECO:0000259" key="1">
    <source>
        <dbReference type="Pfam" id="PF12770"/>
    </source>
</evidence>
<dbReference type="InterPro" id="IPR024983">
    <property type="entry name" value="CHAT_dom"/>
</dbReference>
<dbReference type="Pfam" id="PF12770">
    <property type="entry name" value="CHAT"/>
    <property type="match status" value="1"/>
</dbReference>
<dbReference type="Gene3D" id="1.25.40.10">
    <property type="entry name" value="Tetratricopeptide repeat domain"/>
    <property type="match status" value="1"/>
</dbReference>
<dbReference type="AlphaFoldDB" id="A0A0B7JZ13"/>
<evidence type="ECO:0000313" key="2">
    <source>
        <dbReference type="EMBL" id="CEO47731.1"/>
    </source>
</evidence>
<name>A0A0B7JZ13_BIOOC</name>
<dbReference type="InterPro" id="IPR011990">
    <property type="entry name" value="TPR-like_helical_dom_sf"/>
</dbReference>
<proteinExistence type="predicted"/>
<feature type="domain" description="CHAT" evidence="1">
    <location>
        <begin position="605"/>
        <end position="760"/>
    </location>
</feature>
<sequence>MGIDVQDRGTEASLDLALEVLSLGVESTPADHPKWPELCVVLAGAYRERHVLMGAMADLNKAMVLDQHNFDVLPPTHPSRGGACEGLGVDFWLRFRRTEKVEDIDKAIAIHQDLFDNTPLDHPERGFRIGCLECDFGDRYAAFHQPSDLDKAIKFGEMTISLKQDMDDKATALMNIAHSYVLKYRNSKERPVEDFRKAAQYLQECIDITPLDNPRRAHRLWVLGELYAVSALDIFNKIIIEDIAGLVKEEVELRVKAVRLLREALYMPSSPVVWRINSGGILYDMLGQLECWEDAFEVISEVFSLVPSLIPRCLALQDKQTLLGEMSWLPEDAADLALKIGKPPAVVLEMLKNTRGLIAGATYDICADASVLESQHPELAQAYSRVCQQIRSSTLQGRRENDSAYRAQKQFDEVLGKIQSLPGLNYFPLSSFKSDLPMAAGNKPIVIVNVSQYRCGAFIVYEGEVLQIDLPLLRLIDIEKQTWNPTPTTELLAWLWDCIAEPILDKLGFTEYPGDGRWPRVCWILTGSLARFPIHAATSSWWTSSNGSSDSVMDRVISSYSPSIRALGHCQQPPRRSQSTSTRQRSMIVVGMDKTPGHGSLPFVQEESCLLLRDWEQDPLTVANLSEVDIGGKRPFLAYLSACGSGRVKRGRRYDSIYQSIHMIGGFLLARFRHVVGTLAKVRDETCVEIAALTYAWIIDHGMSDESVSEGLHHACRALRDREMAGGGYANTTDRRDGRDILFLDEVFASYSWVPFMHFGL</sequence>
<protein>
    <recommendedName>
        <fullName evidence="1">CHAT domain-containing protein</fullName>
    </recommendedName>
</protein>